<reference evidence="1 2" key="1">
    <citation type="submission" date="2024-05" db="EMBL/GenBank/DDBJ databases">
        <title>Haplotype-resolved chromosome-level genome assembly of Huyou (Citrus changshanensis).</title>
        <authorList>
            <person name="Miao C."/>
            <person name="Chen W."/>
            <person name="Wu Y."/>
            <person name="Wang L."/>
            <person name="Zhao S."/>
            <person name="Grierson D."/>
            <person name="Xu C."/>
            <person name="Chen K."/>
        </authorList>
    </citation>
    <scope>NUCLEOTIDE SEQUENCE [LARGE SCALE GENOMIC DNA]</scope>
    <source>
        <strain evidence="1">01-14</strain>
        <tissue evidence="1">Leaf</tissue>
    </source>
</reference>
<name>A0AAP0QRF6_9ROSI</name>
<keyword evidence="2" id="KW-1185">Reference proteome</keyword>
<dbReference type="EMBL" id="JBCGBO010000004">
    <property type="protein sequence ID" value="KAK9209306.1"/>
    <property type="molecule type" value="Genomic_DNA"/>
</dbReference>
<dbReference type="Proteomes" id="UP001428341">
    <property type="component" value="Unassembled WGS sequence"/>
</dbReference>
<evidence type="ECO:0000313" key="2">
    <source>
        <dbReference type="Proteomes" id="UP001428341"/>
    </source>
</evidence>
<evidence type="ECO:0000313" key="1">
    <source>
        <dbReference type="EMBL" id="KAK9209306.1"/>
    </source>
</evidence>
<gene>
    <name evidence="1" type="ORF">WN944_001671</name>
</gene>
<dbReference type="AlphaFoldDB" id="A0AAP0QRF6"/>
<sequence>MSRSVCKTIYNISTCPFDQPRNLNNRNYLLLMYIPAHDLHLSHLSVPLSLREFSTITKF</sequence>
<accession>A0AAP0QRF6</accession>
<proteinExistence type="predicted"/>
<comment type="caution">
    <text evidence="1">The sequence shown here is derived from an EMBL/GenBank/DDBJ whole genome shotgun (WGS) entry which is preliminary data.</text>
</comment>
<protein>
    <submittedName>
        <fullName evidence="1">Uncharacterized protein</fullName>
    </submittedName>
</protein>
<organism evidence="1 2">
    <name type="scientific">Citrus x changshan-huyou</name>
    <dbReference type="NCBI Taxonomy" id="2935761"/>
    <lineage>
        <taxon>Eukaryota</taxon>
        <taxon>Viridiplantae</taxon>
        <taxon>Streptophyta</taxon>
        <taxon>Embryophyta</taxon>
        <taxon>Tracheophyta</taxon>
        <taxon>Spermatophyta</taxon>
        <taxon>Magnoliopsida</taxon>
        <taxon>eudicotyledons</taxon>
        <taxon>Gunneridae</taxon>
        <taxon>Pentapetalae</taxon>
        <taxon>rosids</taxon>
        <taxon>malvids</taxon>
        <taxon>Sapindales</taxon>
        <taxon>Rutaceae</taxon>
        <taxon>Aurantioideae</taxon>
        <taxon>Citrus</taxon>
    </lineage>
</organism>